<name>A0ABS2PAT8_9BACL</name>
<comment type="similarity">
    <text evidence="1">Belongs to the thioredoxin family. DsbA subfamily.</text>
</comment>
<evidence type="ECO:0000256" key="3">
    <source>
        <dbReference type="ARBA" id="ARBA00023002"/>
    </source>
</evidence>
<evidence type="ECO:0000256" key="5">
    <source>
        <dbReference type="ARBA" id="ARBA00023284"/>
    </source>
</evidence>
<evidence type="ECO:0000259" key="6">
    <source>
        <dbReference type="Pfam" id="PF13462"/>
    </source>
</evidence>
<keyword evidence="5" id="KW-0676">Redox-active center</keyword>
<dbReference type="SUPFAM" id="SSF52833">
    <property type="entry name" value="Thioredoxin-like"/>
    <property type="match status" value="1"/>
</dbReference>
<dbReference type="Pfam" id="PF13462">
    <property type="entry name" value="Thioredoxin_4"/>
    <property type="match status" value="1"/>
</dbReference>
<reference evidence="7 8" key="1">
    <citation type="submission" date="2021-01" db="EMBL/GenBank/DDBJ databases">
        <title>Genomic Encyclopedia of Type Strains, Phase IV (KMG-IV): sequencing the most valuable type-strain genomes for metagenomic binning, comparative biology and taxonomic classification.</title>
        <authorList>
            <person name="Goeker M."/>
        </authorList>
    </citation>
    <scope>NUCLEOTIDE SEQUENCE [LARGE SCALE GENOMIC DNA]</scope>
    <source>
        <strain evidence="7 8">DSM 25540</strain>
    </source>
</reference>
<dbReference type="InterPro" id="IPR012336">
    <property type="entry name" value="Thioredoxin-like_fold"/>
</dbReference>
<organism evidence="7 8">
    <name type="scientific">Geomicrobium sediminis</name>
    <dbReference type="NCBI Taxonomy" id="1347788"/>
    <lineage>
        <taxon>Bacteria</taxon>
        <taxon>Bacillati</taxon>
        <taxon>Bacillota</taxon>
        <taxon>Bacilli</taxon>
        <taxon>Bacillales</taxon>
        <taxon>Geomicrobium</taxon>
    </lineage>
</organism>
<dbReference type="Gene3D" id="3.40.30.10">
    <property type="entry name" value="Glutaredoxin"/>
    <property type="match status" value="1"/>
</dbReference>
<evidence type="ECO:0000256" key="4">
    <source>
        <dbReference type="ARBA" id="ARBA00023157"/>
    </source>
</evidence>
<dbReference type="GO" id="GO:0016853">
    <property type="term" value="F:isomerase activity"/>
    <property type="evidence" value="ECO:0007669"/>
    <property type="project" value="UniProtKB-KW"/>
</dbReference>
<comment type="caution">
    <text evidence="7">The sequence shown here is derived from an EMBL/GenBank/DDBJ whole genome shotgun (WGS) entry which is preliminary data.</text>
</comment>
<accession>A0ABS2PAT8</accession>
<dbReference type="PANTHER" id="PTHR13887:SF14">
    <property type="entry name" value="DISULFIDE BOND FORMATION PROTEIN D"/>
    <property type="match status" value="1"/>
</dbReference>
<evidence type="ECO:0000256" key="1">
    <source>
        <dbReference type="ARBA" id="ARBA00005791"/>
    </source>
</evidence>
<gene>
    <name evidence="7" type="ORF">JOD17_001040</name>
</gene>
<feature type="domain" description="Thioredoxin-like fold" evidence="6">
    <location>
        <begin position="56"/>
        <end position="226"/>
    </location>
</feature>
<keyword evidence="2" id="KW-0732">Signal</keyword>
<keyword evidence="3" id="KW-0560">Oxidoreductase</keyword>
<proteinExistence type="inferred from homology"/>
<dbReference type="RefSeq" id="WP_204695964.1">
    <property type="nucleotide sequence ID" value="NZ_JAFBEC010000002.1"/>
</dbReference>
<evidence type="ECO:0000313" key="8">
    <source>
        <dbReference type="Proteomes" id="UP000741863"/>
    </source>
</evidence>
<dbReference type="EMBL" id="JAFBEC010000002">
    <property type="protein sequence ID" value="MBM7631948.1"/>
    <property type="molecule type" value="Genomic_DNA"/>
</dbReference>
<dbReference type="InterPro" id="IPR036249">
    <property type="entry name" value="Thioredoxin-like_sf"/>
</dbReference>
<evidence type="ECO:0000313" key="7">
    <source>
        <dbReference type="EMBL" id="MBM7631948.1"/>
    </source>
</evidence>
<keyword evidence="8" id="KW-1185">Reference proteome</keyword>
<protein>
    <submittedName>
        <fullName evidence="7">Protein-disulfide isomerase</fullName>
    </submittedName>
</protein>
<sequence length="232" mass="25701">MAKNRKQTKTNKAPMKFLVAITALLVVVMGALLFVVNSDGGSNSANVHEGAPPVDEQPTYGDENATVSVIEFGDYKCPACGTWDRDIFPELQADYLDSGDVSYSYVNYLGFREESLVSSLASHKVHNDASDEEFWDFHHELMQTAGVQGSTIGIDEVLAIAEGTAPSVDQDELRESIEQQEYMSEIEREHEMIEEFDVTGTPTIFINDVEVSDPFDYDAISEIIDEQLENAS</sequence>
<dbReference type="PANTHER" id="PTHR13887">
    <property type="entry name" value="GLUTATHIONE S-TRANSFERASE KAPPA"/>
    <property type="match status" value="1"/>
</dbReference>
<dbReference type="Proteomes" id="UP000741863">
    <property type="component" value="Unassembled WGS sequence"/>
</dbReference>
<keyword evidence="4" id="KW-1015">Disulfide bond</keyword>
<keyword evidence="7" id="KW-0413">Isomerase</keyword>
<evidence type="ECO:0000256" key="2">
    <source>
        <dbReference type="ARBA" id="ARBA00022729"/>
    </source>
</evidence>